<evidence type="ECO:0000313" key="4">
    <source>
        <dbReference type="Proteomes" id="UP000065734"/>
    </source>
</evidence>
<evidence type="ECO:0000313" key="3">
    <source>
        <dbReference type="EMBL" id="CUU42739.1"/>
    </source>
</evidence>
<dbReference type="InterPro" id="IPR036034">
    <property type="entry name" value="PDZ_sf"/>
</dbReference>
<dbReference type="RefSeq" id="WP_055037742.1">
    <property type="nucleotide sequence ID" value="NZ_AP014854.2"/>
</dbReference>
<dbReference type="SUPFAM" id="SSF50156">
    <property type="entry name" value="PDZ domain-like"/>
    <property type="match status" value="1"/>
</dbReference>
<name>A0A0H5BCT1_BLAVI</name>
<dbReference type="Gene3D" id="2.40.10.120">
    <property type="match status" value="1"/>
</dbReference>
<dbReference type="Pfam" id="PF13365">
    <property type="entry name" value="Trypsin_2"/>
    <property type="match status" value="1"/>
</dbReference>
<keyword evidence="3" id="KW-0645">Protease</keyword>
<dbReference type="PRINTS" id="PR00834">
    <property type="entry name" value="PROTEASES2C"/>
</dbReference>
<dbReference type="InterPro" id="IPR001478">
    <property type="entry name" value="PDZ"/>
</dbReference>
<evidence type="ECO:0000313" key="2">
    <source>
        <dbReference type="EMBL" id="BAS00001.1"/>
    </source>
</evidence>
<dbReference type="KEGG" id="bvr:BVIR_2308"/>
<dbReference type="InterPro" id="IPR009003">
    <property type="entry name" value="Peptidase_S1_PA"/>
</dbReference>
<dbReference type="EMBL" id="AP014854">
    <property type="protein sequence ID" value="BAS00001.1"/>
    <property type="molecule type" value="Genomic_DNA"/>
</dbReference>
<keyword evidence="3" id="KW-0378">Hydrolase</keyword>
<dbReference type="GO" id="GO:0006508">
    <property type="term" value="P:proteolysis"/>
    <property type="evidence" value="ECO:0007669"/>
    <property type="project" value="UniProtKB-KW"/>
</dbReference>
<dbReference type="PATRIC" id="fig|1079.6.peg.2404"/>
<dbReference type="AlphaFoldDB" id="A0A0H5BCT1"/>
<proteinExistence type="predicted"/>
<sequence>MTQIENWAVAADLQPRPGDWRFDLDHVFDAVVGLSTTVPADAFTAPVLGTERAGHGVVIREGVVLTVGYLITEADTVWIACRDGRLIQGDPIGYDHETGFGLVQALGRLDLPVLPMGHSKSVAVGGAALVAASGGRSRSLAARVIAKQEFAGYWEYLLDEALFTAPAHPFWGGTALIAPSGELIGIGSLHLERALRGGGSEPINMMVPIELLPPILGDLLAFGRPQRPPRPWLGMLASDLDDSLTVIGLVERGPAVQAGLQIGDVVLAVGEVATTDLAELFREIWALGPAGVEVPLRLWREGRVIEARVHSAARDAFLRRPRLH</sequence>
<dbReference type="EC" id="3.4.21.107" evidence="3"/>
<dbReference type="InterPro" id="IPR001940">
    <property type="entry name" value="Peptidase_S1C"/>
</dbReference>
<accession>A0A0H5BCT1</accession>
<dbReference type="SMART" id="SM00228">
    <property type="entry name" value="PDZ"/>
    <property type="match status" value="1"/>
</dbReference>
<organism evidence="3 4">
    <name type="scientific">Blastochloris viridis</name>
    <name type="common">Rhodopseudomonas viridis</name>
    <dbReference type="NCBI Taxonomy" id="1079"/>
    <lineage>
        <taxon>Bacteria</taxon>
        <taxon>Pseudomonadati</taxon>
        <taxon>Pseudomonadota</taxon>
        <taxon>Alphaproteobacteria</taxon>
        <taxon>Hyphomicrobiales</taxon>
        <taxon>Blastochloridaceae</taxon>
        <taxon>Blastochloris</taxon>
    </lineage>
</organism>
<dbReference type="Proteomes" id="UP000065734">
    <property type="component" value="Chromosome I"/>
</dbReference>
<protein>
    <submittedName>
        <fullName evidence="2 3">Periplasmic serine endoprotease</fullName>
        <ecNumber evidence="3">3.4.21.107</ecNumber>
    </submittedName>
</protein>
<reference evidence="4" key="3">
    <citation type="journal article" date="2016" name="Genome Announc.">
        <title>Revised genome sequence of the purple photosynthetic bacterium Blastochloris viridis.</title>
        <authorList>
            <person name="Liu L.N."/>
            <person name="Faulkner M."/>
            <person name="Liu X."/>
            <person name="Huang F."/>
            <person name="Darby A.C."/>
            <person name="Hall N."/>
        </authorList>
    </citation>
    <scope>NUCLEOTIDE SEQUENCE [LARGE SCALE GENOMIC DNA]</scope>
    <source>
        <strain evidence="4">ATCC 19567 / DSM 133 / F</strain>
    </source>
</reference>
<gene>
    <name evidence="3" type="primary">mucD_2</name>
    <name evidence="2" type="ORF">BV133_2407</name>
    <name evidence="3" type="ORF">BVIRIDIS_17540</name>
</gene>
<reference evidence="2" key="1">
    <citation type="journal article" date="2015" name="Genome Announc.">
        <title>Complete Genome Sequence of the Bacteriochlorophyll b-Producing Photosynthetic Bacterium Blastochloris viridis.</title>
        <authorList>
            <person name="Tsukatani Y."/>
            <person name="Hirose Y."/>
            <person name="Harada J."/>
            <person name="Misawa N."/>
            <person name="Mori K."/>
            <person name="Inoue K."/>
            <person name="Tamiaki H."/>
        </authorList>
    </citation>
    <scope>NUCLEOTIDE SEQUENCE [LARGE SCALE GENOMIC DNA]</scope>
    <source>
        <strain evidence="2">DSM 133</strain>
    </source>
</reference>
<evidence type="ECO:0000259" key="1">
    <source>
        <dbReference type="SMART" id="SM00228"/>
    </source>
</evidence>
<dbReference type="GO" id="GO:0004252">
    <property type="term" value="F:serine-type endopeptidase activity"/>
    <property type="evidence" value="ECO:0007669"/>
    <property type="project" value="InterPro"/>
</dbReference>
<feature type="domain" description="PDZ" evidence="1">
    <location>
        <begin position="230"/>
        <end position="302"/>
    </location>
</feature>
<reference evidence="3" key="2">
    <citation type="submission" date="2015-11" db="EMBL/GenBank/DDBJ databases">
        <authorList>
            <person name="Zhang Y."/>
            <person name="Guo Z."/>
        </authorList>
    </citation>
    <scope>NUCLEOTIDE SEQUENCE</scope>
    <source>
        <strain evidence="3">1</strain>
    </source>
</reference>
<dbReference type="SUPFAM" id="SSF50494">
    <property type="entry name" value="Trypsin-like serine proteases"/>
    <property type="match status" value="1"/>
</dbReference>
<dbReference type="OrthoDB" id="7296822at2"/>
<dbReference type="Gene3D" id="2.30.42.10">
    <property type="match status" value="1"/>
</dbReference>
<dbReference type="STRING" id="1079.BVIR_2308"/>
<keyword evidence="4" id="KW-1185">Reference proteome</keyword>
<dbReference type="EMBL" id="LN907867">
    <property type="protein sequence ID" value="CUU42739.1"/>
    <property type="molecule type" value="Genomic_DNA"/>
</dbReference>
<dbReference type="Pfam" id="PF13180">
    <property type="entry name" value="PDZ_2"/>
    <property type="match status" value="1"/>
</dbReference>